<name>A0A5N8WEX6_9ACTN</name>
<dbReference type="Gene3D" id="3.40.50.1580">
    <property type="entry name" value="Nucleoside phosphorylase domain"/>
    <property type="match status" value="1"/>
</dbReference>
<dbReference type="GO" id="GO:0009116">
    <property type="term" value="P:nucleoside metabolic process"/>
    <property type="evidence" value="ECO:0007669"/>
    <property type="project" value="InterPro"/>
</dbReference>
<dbReference type="PANTHER" id="PTHR46832">
    <property type="entry name" value="5'-METHYLTHIOADENOSINE/S-ADENOSYLHOMOCYSTEINE NUCLEOSIDASE"/>
    <property type="match status" value="1"/>
</dbReference>
<dbReference type="GO" id="GO:0008782">
    <property type="term" value="F:adenosylhomocysteine nucleosidase activity"/>
    <property type="evidence" value="ECO:0007669"/>
    <property type="project" value="TreeGrafter"/>
</dbReference>
<feature type="domain" description="TIR" evidence="1">
    <location>
        <begin position="307"/>
        <end position="438"/>
    </location>
</feature>
<organism evidence="2 3">
    <name type="scientific">Streptomyces phyllanthi</name>
    <dbReference type="NCBI Taxonomy" id="1803180"/>
    <lineage>
        <taxon>Bacteria</taxon>
        <taxon>Bacillati</taxon>
        <taxon>Actinomycetota</taxon>
        <taxon>Actinomycetes</taxon>
        <taxon>Kitasatosporales</taxon>
        <taxon>Streptomycetaceae</taxon>
        <taxon>Streptomyces</taxon>
    </lineage>
</organism>
<sequence>MAGAGRIPAYFSHSYWADDRELNEHFWKIFWEADFTFAVDPKTNPLSPTHLELMMRQSACLVGVVTHRHEEPRYRASPFMVHEHDLALQAKKPRLVFMEEGVSAGFFPVRDDERIVFRRRQLPDADELGPAIRRLAGRSGPEGRASKGLLGTVGLILPDNRAYRAAERHIRGAIERVGYTARPISLDFTDPFEFLLAVDGCDFVVVDVDEVAPKAVSWVFPLLYGRFIPTLKLIHEPDGAHEPRPSKLLSGAALRAAEQADRIAVYWSTKEELGDRLYALVARFYQPRLEFETYDEGVGYFRSLGRAEGSVFLSNANEDDSLAQRVGRSLDLHNLPYFHYLRHNTIELGADWRSQLYANVAACRVFVPLISRDYWDSEYCREEYAIADRLRTDGRLVILPYFLGTGVAQQVTFQGRSIGHLSQDEQVDLISRDVDREFVERRRLDERGVSPASASASATAGTVPGRGTDIAIVTLLPEAHDALRRHLESSGSLTEVVRHGTGCEWIRAGVEAVGRSSAYEVVVAQPCGGPDGVPNAVAATIEEYRPETVVFVGACCATAPDLEPGDVVISSRLHGYMYDELEQACLPRPDRNHLAHEGVAALGESMRLNYGHWTEKIYERPPGTPRNGTARVVVGPVASGDAAVGGTADPALRPLLAAWPKVVAVEIGGSNAASAITQARRSGRTHVPFSMVCAVAGTQTDGVSFNSARPEQEKPWKQYAADVAATLIVEAIRLAWPSPPRRAG</sequence>
<dbReference type="GO" id="GO:0008930">
    <property type="term" value="F:methylthioadenosine nucleosidase activity"/>
    <property type="evidence" value="ECO:0007669"/>
    <property type="project" value="TreeGrafter"/>
</dbReference>
<dbReference type="GO" id="GO:0007165">
    <property type="term" value="P:signal transduction"/>
    <property type="evidence" value="ECO:0007669"/>
    <property type="project" value="InterPro"/>
</dbReference>
<evidence type="ECO:0000259" key="1">
    <source>
        <dbReference type="PROSITE" id="PS50104"/>
    </source>
</evidence>
<dbReference type="SUPFAM" id="SSF52200">
    <property type="entry name" value="Toll/Interleukin receptor TIR domain"/>
    <property type="match status" value="1"/>
</dbReference>
<dbReference type="AlphaFoldDB" id="A0A5N8WEX6"/>
<reference evidence="2 3" key="1">
    <citation type="submission" date="2019-07" db="EMBL/GenBank/DDBJ databases">
        <title>New species of Amycolatopsis and Streptomyces.</title>
        <authorList>
            <person name="Duangmal K."/>
            <person name="Teo W.F.A."/>
            <person name="Lipun K."/>
        </authorList>
    </citation>
    <scope>NUCLEOTIDE SEQUENCE [LARGE SCALE GENOMIC DNA]</scope>
    <source>
        <strain evidence="2 3">TISTR 2346</strain>
    </source>
</reference>
<dbReference type="Proteomes" id="UP000326979">
    <property type="component" value="Unassembled WGS sequence"/>
</dbReference>
<accession>A0A5N8WEX6</accession>
<evidence type="ECO:0000313" key="2">
    <source>
        <dbReference type="EMBL" id="MPY45789.1"/>
    </source>
</evidence>
<gene>
    <name evidence="2" type="ORF">FNH04_39580</name>
</gene>
<proteinExistence type="predicted"/>
<dbReference type="InterPro" id="IPR035897">
    <property type="entry name" value="Toll_tir_struct_dom_sf"/>
</dbReference>
<dbReference type="GO" id="GO:0005829">
    <property type="term" value="C:cytosol"/>
    <property type="evidence" value="ECO:0007669"/>
    <property type="project" value="TreeGrafter"/>
</dbReference>
<dbReference type="Pfam" id="PF13676">
    <property type="entry name" value="TIR_2"/>
    <property type="match status" value="1"/>
</dbReference>
<dbReference type="SUPFAM" id="SSF53167">
    <property type="entry name" value="Purine and uridine phosphorylases"/>
    <property type="match status" value="1"/>
</dbReference>
<dbReference type="RefSeq" id="WP_152790899.1">
    <property type="nucleotide sequence ID" value="NZ_BAABEQ010000027.1"/>
</dbReference>
<dbReference type="SMART" id="SM00255">
    <property type="entry name" value="TIR"/>
    <property type="match status" value="1"/>
</dbReference>
<dbReference type="GO" id="GO:0019284">
    <property type="term" value="P:L-methionine salvage from S-adenosylmethionine"/>
    <property type="evidence" value="ECO:0007669"/>
    <property type="project" value="TreeGrafter"/>
</dbReference>
<dbReference type="InterPro" id="IPR000157">
    <property type="entry name" value="TIR_dom"/>
</dbReference>
<dbReference type="InterPro" id="IPR035994">
    <property type="entry name" value="Nucleoside_phosphorylase_sf"/>
</dbReference>
<evidence type="ECO:0000313" key="3">
    <source>
        <dbReference type="Proteomes" id="UP000326979"/>
    </source>
</evidence>
<dbReference type="OrthoDB" id="3894534at2"/>
<protein>
    <submittedName>
        <fullName evidence="2">TIR domain-containing protein</fullName>
    </submittedName>
</protein>
<keyword evidence="3" id="KW-1185">Reference proteome</keyword>
<dbReference type="InterPro" id="IPR000845">
    <property type="entry name" value="Nucleoside_phosphorylase_d"/>
</dbReference>
<dbReference type="EMBL" id="VJZE01000512">
    <property type="protein sequence ID" value="MPY45789.1"/>
    <property type="molecule type" value="Genomic_DNA"/>
</dbReference>
<dbReference type="Pfam" id="PF01048">
    <property type="entry name" value="PNP_UDP_1"/>
    <property type="match status" value="1"/>
</dbReference>
<dbReference type="Gene3D" id="3.40.50.10140">
    <property type="entry name" value="Toll/interleukin-1 receptor homology (TIR) domain"/>
    <property type="match status" value="1"/>
</dbReference>
<dbReference type="PANTHER" id="PTHR46832:SF1">
    <property type="entry name" value="5'-METHYLTHIOADENOSINE_S-ADENOSYLHOMOCYSTEINE NUCLEOSIDASE"/>
    <property type="match status" value="1"/>
</dbReference>
<comment type="caution">
    <text evidence="2">The sequence shown here is derived from an EMBL/GenBank/DDBJ whole genome shotgun (WGS) entry which is preliminary data.</text>
</comment>
<dbReference type="PROSITE" id="PS50104">
    <property type="entry name" value="TIR"/>
    <property type="match status" value="1"/>
</dbReference>